<feature type="transmembrane region" description="Helical" evidence="7">
    <location>
        <begin position="283"/>
        <end position="307"/>
    </location>
</feature>
<dbReference type="PANTHER" id="PTHR30572">
    <property type="entry name" value="MEMBRANE COMPONENT OF TRANSPORTER-RELATED"/>
    <property type="match status" value="1"/>
</dbReference>
<dbReference type="InterPro" id="IPR001763">
    <property type="entry name" value="Rhodanese-like_dom"/>
</dbReference>
<reference evidence="9 10" key="1">
    <citation type="submission" date="2020-04" db="EMBL/GenBank/DDBJ databases">
        <title>MicrobeNet Type strains.</title>
        <authorList>
            <person name="Nicholson A.C."/>
        </authorList>
    </citation>
    <scope>NUCLEOTIDE SEQUENCE [LARGE SCALE GENOMIC DNA]</scope>
    <source>
        <strain evidence="9 10">ATCC BAA-789</strain>
    </source>
</reference>
<dbReference type="RefSeq" id="WP_168448052.1">
    <property type="nucleotide sequence ID" value="NZ_JAAXOW010000004.1"/>
</dbReference>
<evidence type="ECO:0000313" key="10">
    <source>
        <dbReference type="Proteomes" id="UP000774283"/>
    </source>
</evidence>
<feature type="domain" description="Rhodanese" evidence="8">
    <location>
        <begin position="366"/>
        <end position="399"/>
    </location>
</feature>
<dbReference type="Pfam" id="PF12704">
    <property type="entry name" value="MacB_PCD"/>
    <property type="match status" value="1"/>
</dbReference>
<name>A0A9X5FCT5_9MICO</name>
<keyword evidence="3 7" id="KW-0812">Transmembrane</keyword>
<evidence type="ECO:0000313" key="9">
    <source>
        <dbReference type="EMBL" id="NKX93990.1"/>
    </source>
</evidence>
<feature type="transmembrane region" description="Helical" evidence="7">
    <location>
        <begin position="364"/>
        <end position="387"/>
    </location>
</feature>
<accession>A0A9X5FCT5</accession>
<protein>
    <submittedName>
        <fullName evidence="9">FtsX-like permease family protein</fullName>
    </submittedName>
</protein>
<comment type="caution">
    <text evidence="9">The sequence shown here is derived from an EMBL/GenBank/DDBJ whole genome shotgun (WGS) entry which is preliminary data.</text>
</comment>
<evidence type="ECO:0000259" key="8">
    <source>
        <dbReference type="PROSITE" id="PS50206"/>
    </source>
</evidence>
<keyword evidence="2" id="KW-1003">Cell membrane</keyword>
<dbReference type="PANTHER" id="PTHR30572:SF4">
    <property type="entry name" value="ABC TRANSPORTER PERMEASE YTRF"/>
    <property type="match status" value="1"/>
</dbReference>
<dbReference type="Proteomes" id="UP000774283">
    <property type="component" value="Unassembled WGS sequence"/>
</dbReference>
<evidence type="ECO:0000256" key="3">
    <source>
        <dbReference type="ARBA" id="ARBA00022692"/>
    </source>
</evidence>
<comment type="similarity">
    <text evidence="6">Belongs to the ABC-4 integral membrane protein family.</text>
</comment>
<dbReference type="Pfam" id="PF02687">
    <property type="entry name" value="FtsX"/>
    <property type="match status" value="1"/>
</dbReference>
<keyword evidence="5 7" id="KW-0472">Membrane</keyword>
<evidence type="ECO:0000256" key="7">
    <source>
        <dbReference type="SAM" id="Phobius"/>
    </source>
</evidence>
<dbReference type="GO" id="GO:0005886">
    <property type="term" value="C:plasma membrane"/>
    <property type="evidence" value="ECO:0007669"/>
    <property type="project" value="UniProtKB-SubCell"/>
</dbReference>
<dbReference type="InterPro" id="IPR050250">
    <property type="entry name" value="Macrolide_Exporter_MacB"/>
</dbReference>
<feature type="transmembrane region" description="Helical" evidence="7">
    <location>
        <begin position="327"/>
        <end position="352"/>
    </location>
</feature>
<evidence type="ECO:0000256" key="1">
    <source>
        <dbReference type="ARBA" id="ARBA00004651"/>
    </source>
</evidence>
<comment type="subcellular location">
    <subcellularLocation>
        <location evidence="1">Cell membrane</location>
        <topology evidence="1">Multi-pass membrane protein</topology>
    </subcellularLocation>
</comment>
<proteinExistence type="inferred from homology"/>
<dbReference type="InterPro" id="IPR025857">
    <property type="entry name" value="MacB_PCD"/>
</dbReference>
<dbReference type="EMBL" id="JAAXOW010000004">
    <property type="protein sequence ID" value="NKX93990.1"/>
    <property type="molecule type" value="Genomic_DNA"/>
</dbReference>
<dbReference type="PROSITE" id="PS50206">
    <property type="entry name" value="RHODANESE_3"/>
    <property type="match status" value="1"/>
</dbReference>
<keyword evidence="10" id="KW-1185">Reference proteome</keyword>
<evidence type="ECO:0000256" key="5">
    <source>
        <dbReference type="ARBA" id="ARBA00023136"/>
    </source>
</evidence>
<evidence type="ECO:0000256" key="4">
    <source>
        <dbReference type="ARBA" id="ARBA00022989"/>
    </source>
</evidence>
<dbReference type="GO" id="GO:0022857">
    <property type="term" value="F:transmembrane transporter activity"/>
    <property type="evidence" value="ECO:0007669"/>
    <property type="project" value="TreeGrafter"/>
</dbReference>
<organism evidence="9 10">
    <name type="scientific">Sanguibacter hominis ATCC BAA-789</name>
    <dbReference type="NCBI Taxonomy" id="1312740"/>
    <lineage>
        <taxon>Bacteria</taxon>
        <taxon>Bacillati</taxon>
        <taxon>Actinomycetota</taxon>
        <taxon>Actinomycetes</taxon>
        <taxon>Micrococcales</taxon>
        <taxon>Sanguibacteraceae</taxon>
        <taxon>Sanguibacter</taxon>
    </lineage>
</organism>
<dbReference type="AlphaFoldDB" id="A0A9X5FCT5"/>
<dbReference type="InterPro" id="IPR003838">
    <property type="entry name" value="ABC3_permease_C"/>
</dbReference>
<gene>
    <name evidence="9" type="ORF">HF995_12045</name>
</gene>
<evidence type="ECO:0000256" key="2">
    <source>
        <dbReference type="ARBA" id="ARBA00022475"/>
    </source>
</evidence>
<evidence type="ECO:0000256" key="6">
    <source>
        <dbReference type="ARBA" id="ARBA00038076"/>
    </source>
</evidence>
<feature type="transmembrane region" description="Helical" evidence="7">
    <location>
        <begin position="21"/>
        <end position="42"/>
    </location>
</feature>
<keyword evidence="4 7" id="KW-1133">Transmembrane helix</keyword>
<sequence>MNAWDVTRSALRGMAANPLRSVLTLLGVLIGVGSVILLVGVGNGSAQAVTDQIRALGTTTITVRSSSGGVPSGAVRDQTLTLDTVAALEQSIASGGSPHLASVVPQVTSSATVAVDALSASAQVVGTSAGYFDATASPVALGTGFTANDEELARRVVVLGAEIAETLFGDDDPVGRTVVVGSTPYVVNGVMAAKDSAGTSSTNDLVVMPLSRMQRTISGYGGLSTIVVDATSADDVSAAVIETTVVLRDALGVTAGEDDPFTVSSQSQLLSTAGSATSTFTSMLTAVAVLSLVVGGIGVTNIMLVTVTERTREIGIRKALGARRGAILGQFLTEATLLSLLGGALGVLAALVGSRFTIMGIEPVIVRSSVVLALAVSLGVGVLFGGYPAWRAAAMRPVDALRHD</sequence>